<dbReference type="InterPro" id="IPR008972">
    <property type="entry name" value="Cupredoxin"/>
</dbReference>
<keyword evidence="11" id="KW-0534">Nitrate assimilation</keyword>
<evidence type="ECO:0000256" key="5">
    <source>
        <dbReference type="ARBA" id="ARBA00022723"/>
    </source>
</evidence>
<keyword evidence="9 14" id="KW-0560">Oxidoreductase</keyword>
<keyword evidence="5" id="KW-0479">Metal-binding</keyword>
<dbReference type="PROSITE" id="PS51257">
    <property type="entry name" value="PROKAR_LIPOPROTEIN"/>
    <property type="match status" value="1"/>
</dbReference>
<comment type="cofactor">
    <cofactor evidence="1">
        <name>FAD</name>
        <dbReference type="ChEBI" id="CHEBI:57692"/>
    </cofactor>
</comment>
<evidence type="ECO:0000256" key="7">
    <source>
        <dbReference type="ARBA" id="ARBA00022764"/>
    </source>
</evidence>
<comment type="similarity">
    <text evidence="3">Belongs to the multicopper oxidase family.</text>
</comment>
<feature type="domain" description="Plastocyanin-like" evidence="13">
    <location>
        <begin position="212"/>
        <end position="360"/>
    </location>
</feature>
<sequence>MVRPATVLLAGLAAACSPPATDWKAAPDPSIVAMTPAEAERVVQTLVAPPFLPAHDQVAPGPPRIVEIRMEIVEQEVEIAPGVFVWQMAFNGSVPGPVPVVHQWDWVDLTLVNGTSDTLSFGGAPNQMAHNIDFHAATGAMGGGDLTVVPPGREVGLMWRAVKAGLFVYHCAPGGEMVPYHVVTGGNGAILVLPRDGLRDGYGAPIRYDRAFYFGEQDYYVPVDEAGVAKRYDGFIAQMPDMIETMKALVPTHIAFNGRYGALTRDVRLEAAVGETVLMLHSQANNASDPHLIGGHGDWVWPYGKFGNRPLEGLETWHVVPGGTAAAVYTFRQSGTYAYLNHNLIKAFLYDAKALIHVEGEWDDDLMTTTFPARAMTPSGAAR</sequence>
<reference evidence="14 15" key="1">
    <citation type="submission" date="2024-02" db="EMBL/GenBank/DDBJ databases">
        <title>A novel Gemmatimonadota bacterium.</title>
        <authorList>
            <person name="Du Z.-J."/>
            <person name="Ye Y.-Q."/>
        </authorList>
    </citation>
    <scope>NUCLEOTIDE SEQUENCE [LARGE SCALE GENOMIC DNA]</scope>
    <source>
        <strain evidence="14 15">DH-20</strain>
    </source>
</reference>
<comment type="pathway">
    <text evidence="2">Nitrogen metabolism; nitrate reduction (denitrification); dinitrogen from nitrate: step 2/4.</text>
</comment>
<dbReference type="Pfam" id="PF00394">
    <property type="entry name" value="Cu-oxidase"/>
    <property type="match status" value="1"/>
</dbReference>
<evidence type="ECO:0000256" key="2">
    <source>
        <dbReference type="ARBA" id="ARBA00005127"/>
    </source>
</evidence>
<evidence type="ECO:0000256" key="8">
    <source>
        <dbReference type="ARBA" id="ARBA00022827"/>
    </source>
</evidence>
<evidence type="ECO:0000256" key="6">
    <source>
        <dbReference type="ARBA" id="ARBA00022737"/>
    </source>
</evidence>
<keyword evidence="6" id="KW-0677">Repeat</keyword>
<dbReference type="PRINTS" id="PR00695">
    <property type="entry name" value="CUNO2RDTASE"/>
</dbReference>
<dbReference type="InterPro" id="IPR001287">
    <property type="entry name" value="NO2-reductase_Cu"/>
</dbReference>
<dbReference type="NCBIfam" id="TIGR02376">
    <property type="entry name" value="Cu_nitrite_red"/>
    <property type="match status" value="1"/>
</dbReference>
<evidence type="ECO:0000313" key="14">
    <source>
        <dbReference type="EMBL" id="MEK9501119.1"/>
    </source>
</evidence>
<evidence type="ECO:0000313" key="15">
    <source>
        <dbReference type="Proteomes" id="UP001484239"/>
    </source>
</evidence>
<dbReference type="InterPro" id="IPR001117">
    <property type="entry name" value="Cu-oxidase_2nd"/>
</dbReference>
<keyword evidence="4" id="KW-0285">Flavoprotein</keyword>
<name>A0ABU9E8R7_9BACT</name>
<keyword evidence="10" id="KW-0186">Copper</keyword>
<dbReference type="GO" id="GO:0050421">
    <property type="term" value="F:nitrite reductase (NO-forming) activity"/>
    <property type="evidence" value="ECO:0007669"/>
    <property type="project" value="UniProtKB-EC"/>
</dbReference>
<evidence type="ECO:0000256" key="10">
    <source>
        <dbReference type="ARBA" id="ARBA00023008"/>
    </source>
</evidence>
<accession>A0ABU9E8R7</accession>
<evidence type="ECO:0000256" key="4">
    <source>
        <dbReference type="ARBA" id="ARBA00022630"/>
    </source>
</evidence>
<comment type="caution">
    <text evidence="14">The sequence shown here is derived from an EMBL/GenBank/DDBJ whole genome shotgun (WGS) entry which is preliminary data.</text>
</comment>
<keyword evidence="15" id="KW-1185">Reference proteome</keyword>
<evidence type="ECO:0000256" key="11">
    <source>
        <dbReference type="ARBA" id="ARBA00023063"/>
    </source>
</evidence>
<keyword evidence="7" id="KW-0574">Periplasm</keyword>
<gene>
    <name evidence="14" type="primary">nirK</name>
    <name evidence="14" type="ORF">WI372_09030</name>
</gene>
<dbReference type="RefSeq" id="WP_405277180.1">
    <property type="nucleotide sequence ID" value="NZ_CP144380.1"/>
</dbReference>
<evidence type="ECO:0000256" key="12">
    <source>
        <dbReference type="ARBA" id="ARBA00032356"/>
    </source>
</evidence>
<evidence type="ECO:0000259" key="13">
    <source>
        <dbReference type="Pfam" id="PF00394"/>
    </source>
</evidence>
<dbReference type="Proteomes" id="UP001484239">
    <property type="component" value="Unassembled WGS sequence"/>
</dbReference>
<evidence type="ECO:0000256" key="1">
    <source>
        <dbReference type="ARBA" id="ARBA00001974"/>
    </source>
</evidence>
<evidence type="ECO:0000256" key="9">
    <source>
        <dbReference type="ARBA" id="ARBA00023002"/>
    </source>
</evidence>
<protein>
    <recommendedName>
        <fullName evidence="12">Cu-NIR</fullName>
    </recommendedName>
</protein>
<proteinExistence type="inferred from homology"/>
<dbReference type="Gene3D" id="2.60.40.420">
    <property type="entry name" value="Cupredoxins - blue copper proteins"/>
    <property type="match status" value="2"/>
</dbReference>
<keyword evidence="8" id="KW-0274">FAD</keyword>
<organism evidence="14 15">
    <name type="scientific">Gaopeijia maritima</name>
    <dbReference type="NCBI Taxonomy" id="3119007"/>
    <lineage>
        <taxon>Bacteria</taxon>
        <taxon>Pseudomonadati</taxon>
        <taxon>Gemmatimonadota</taxon>
        <taxon>Longimicrobiia</taxon>
        <taxon>Gaopeijiales</taxon>
        <taxon>Gaopeijiaceae</taxon>
        <taxon>Gaopeijia</taxon>
    </lineage>
</organism>
<dbReference type="EMBL" id="JBBHLI010000004">
    <property type="protein sequence ID" value="MEK9501119.1"/>
    <property type="molecule type" value="Genomic_DNA"/>
</dbReference>
<evidence type="ECO:0000256" key="3">
    <source>
        <dbReference type="ARBA" id="ARBA00010609"/>
    </source>
</evidence>
<dbReference type="SUPFAM" id="SSF49503">
    <property type="entry name" value="Cupredoxins"/>
    <property type="match status" value="2"/>
</dbReference>